<dbReference type="GO" id="GO:0140662">
    <property type="term" value="F:ATP-dependent protein folding chaperone"/>
    <property type="evidence" value="ECO:0007669"/>
    <property type="project" value="InterPro"/>
</dbReference>
<dbReference type="InterPro" id="IPR029048">
    <property type="entry name" value="HSP70_C_sf"/>
</dbReference>
<dbReference type="Gene3D" id="3.90.640.10">
    <property type="entry name" value="Actin, Chain A, domain 4"/>
    <property type="match status" value="1"/>
</dbReference>
<feature type="compositionally biased region" description="Pro residues" evidence="3">
    <location>
        <begin position="746"/>
        <end position="757"/>
    </location>
</feature>
<reference evidence="5" key="1">
    <citation type="journal article" date="2011" name="Genome Biol.">
        <title>Comparative genomics of the social amoebae Dictyostelium discoideum and Dictyostelium purpureum.</title>
        <authorList>
            <consortium name="US DOE Joint Genome Institute (JGI-PGF)"/>
            <person name="Sucgang R."/>
            <person name="Kuo A."/>
            <person name="Tian X."/>
            <person name="Salerno W."/>
            <person name="Parikh A."/>
            <person name="Feasley C.L."/>
            <person name="Dalin E."/>
            <person name="Tu H."/>
            <person name="Huang E."/>
            <person name="Barry K."/>
            <person name="Lindquist E."/>
            <person name="Shapiro H."/>
            <person name="Bruce D."/>
            <person name="Schmutz J."/>
            <person name="Salamov A."/>
            <person name="Fey P."/>
            <person name="Gaudet P."/>
            <person name="Anjard C."/>
            <person name="Babu M.M."/>
            <person name="Basu S."/>
            <person name="Bushmanova Y."/>
            <person name="van der Wel H."/>
            <person name="Katoh-Kurasawa M."/>
            <person name="Dinh C."/>
            <person name="Coutinho P.M."/>
            <person name="Saito T."/>
            <person name="Elias M."/>
            <person name="Schaap P."/>
            <person name="Kay R.R."/>
            <person name="Henrissat B."/>
            <person name="Eichinger L."/>
            <person name="Rivero F."/>
            <person name="Putnam N.H."/>
            <person name="West C.M."/>
            <person name="Loomis W.F."/>
            <person name="Chisholm R.L."/>
            <person name="Shaulsky G."/>
            <person name="Strassmann J.E."/>
            <person name="Queller D.C."/>
            <person name="Kuspa A."/>
            <person name="Grigoriev I.V."/>
        </authorList>
    </citation>
    <scope>NUCLEOTIDE SEQUENCE [LARGE SCALE GENOMIC DNA]</scope>
    <source>
        <strain evidence="5">QSDP1</strain>
    </source>
</reference>
<dbReference type="InParanoid" id="F0ZYG3"/>
<dbReference type="VEuPathDB" id="AmoebaDB:DICPUDRAFT_57975"/>
<feature type="compositionally biased region" description="Low complexity" evidence="3">
    <location>
        <begin position="494"/>
        <end position="524"/>
    </location>
</feature>
<keyword evidence="2" id="KW-0067">ATP-binding</keyword>
<name>F0ZYG3_DICPU</name>
<dbReference type="FunFam" id="3.30.30.30:FF:000002">
    <property type="entry name" value="Heat shock 70 kDa protein 4"/>
    <property type="match status" value="1"/>
</dbReference>
<dbReference type="Gene3D" id="3.30.30.30">
    <property type="match status" value="1"/>
</dbReference>
<sequence length="784" mass="87193">MSFVVGFDFGTKNCTIAVAQKGGVDVIANEVSNRLTPSMVSFGEKERYLGEPALTNQLRNIRNTITNIKRFIGKEYKEPQVQEELKHEMFSSSELENGFIGYDVTYAGESTQFSSEAILGMLFTKLKKTTENFVNNPVRDVVISVPVFWNEYQRRAILNAGIIAGLNILRLVNETTATALSYGIYKEFSETEPTNLLFIDVGDAATSVSAVQYKKGQLKVLGNSWNSDIGSRLFDETLVKHFAKEFKAKYKIDVFENKKALIRLRVACEKVKKVLSSNNEAPISIDSLMEDKDVKGMIDRATFEELIQDDVEAITGPIKKLLSDLQMTPEQFHSIEITGGGTRSVSLQKKLVEILGRDLSRTINSEESVCRGAALQCAMLSPVFRVRPFAVNDIASYPITVNFKSVSGVEQKLELFNLKSAVPSPKPLRISFPITKSEGFEVYVNSTYGNVCTVKVDQIPSFTNKSSIKARVWLDIHGLFHIDEVKLVEQIPEEQPAAPAEGSESPAAPAEGAASPNGTPAEPAKAPEEKKVKVQESPIAYTVITKGMTKDELKNAVEEECRMQAADTLAIETSEKRNALESYIYDMRSKLTTSLKPFVTADNADKFMEKLNKAMDWLDSEEGEDQTKSVYAGKLDELTRIGNPIQKRAIDEEEYNDVAQSLKNTASLCKNEALTPGEKYDHITKEEKEKIIKDCDAAVDWIDQLLNKQKSLPKTQPLCFNIADVNSKKSQLESTTKSILGKAKPKPAPATPPPQPNPEEKEIEDQPMKESEQPKDQKMDDVDN</sequence>
<dbReference type="InterPro" id="IPR029047">
    <property type="entry name" value="HSP70_peptide-bd_sf"/>
</dbReference>
<dbReference type="SUPFAM" id="SSF53067">
    <property type="entry name" value="Actin-like ATPase domain"/>
    <property type="match status" value="2"/>
</dbReference>
<keyword evidence="5" id="KW-1185">Reference proteome</keyword>
<dbReference type="SUPFAM" id="SSF100920">
    <property type="entry name" value="Heat shock protein 70kD (HSP70), peptide-binding domain"/>
    <property type="match status" value="1"/>
</dbReference>
<dbReference type="AlphaFoldDB" id="F0ZYG3"/>
<dbReference type="Pfam" id="PF00012">
    <property type="entry name" value="HSP70"/>
    <property type="match status" value="1"/>
</dbReference>
<accession>F0ZYG3</accession>
<dbReference type="OMA" id="WEQSPEI"/>
<dbReference type="FunFam" id="2.60.34.10:FF:000064">
    <property type="entry name" value="Heat shock protein 88"/>
    <property type="match status" value="1"/>
</dbReference>
<dbReference type="FunFam" id="3.90.640.10:FF:000004">
    <property type="entry name" value="Heat shock 70 kDa protein 4"/>
    <property type="match status" value="1"/>
</dbReference>
<dbReference type="GO" id="GO:0006457">
    <property type="term" value="P:protein folding"/>
    <property type="evidence" value="ECO:0000318"/>
    <property type="project" value="GO_Central"/>
</dbReference>
<dbReference type="EMBL" id="GL871283">
    <property type="protein sequence ID" value="EGC31016.1"/>
    <property type="molecule type" value="Genomic_DNA"/>
</dbReference>
<evidence type="ECO:0000313" key="4">
    <source>
        <dbReference type="EMBL" id="EGC31016.1"/>
    </source>
</evidence>
<dbReference type="PANTHER" id="PTHR45639">
    <property type="entry name" value="HSC70CB, ISOFORM G-RELATED"/>
    <property type="match status" value="1"/>
</dbReference>
<dbReference type="FunCoup" id="F0ZYG3">
    <property type="interactions" value="1130"/>
</dbReference>
<dbReference type="PRINTS" id="PR00301">
    <property type="entry name" value="HEATSHOCK70"/>
</dbReference>
<evidence type="ECO:0000256" key="3">
    <source>
        <dbReference type="SAM" id="MobiDB-lite"/>
    </source>
</evidence>
<feature type="region of interest" description="Disordered" evidence="3">
    <location>
        <begin position="728"/>
        <end position="784"/>
    </location>
</feature>
<gene>
    <name evidence="4" type="ORF">DICPUDRAFT_57975</name>
</gene>
<dbReference type="FunFam" id="1.20.1270.10:FF:000002">
    <property type="entry name" value="Heat shock 70 kDa protein 4"/>
    <property type="match status" value="1"/>
</dbReference>
<feature type="region of interest" description="Disordered" evidence="3">
    <location>
        <begin position="494"/>
        <end position="533"/>
    </location>
</feature>
<dbReference type="Gene3D" id="3.30.420.40">
    <property type="match status" value="2"/>
</dbReference>
<dbReference type="GO" id="GO:0005524">
    <property type="term" value="F:ATP binding"/>
    <property type="evidence" value="ECO:0007669"/>
    <property type="project" value="UniProtKB-KW"/>
</dbReference>
<organism evidence="4 5">
    <name type="scientific">Dictyostelium purpureum</name>
    <name type="common">Slime mold</name>
    <dbReference type="NCBI Taxonomy" id="5786"/>
    <lineage>
        <taxon>Eukaryota</taxon>
        <taxon>Amoebozoa</taxon>
        <taxon>Evosea</taxon>
        <taxon>Eumycetozoa</taxon>
        <taxon>Dictyostelia</taxon>
        <taxon>Dictyosteliales</taxon>
        <taxon>Dictyosteliaceae</taxon>
        <taxon>Dictyostelium</taxon>
    </lineage>
</organism>
<dbReference type="Gene3D" id="1.20.1270.10">
    <property type="match status" value="1"/>
</dbReference>
<dbReference type="KEGG" id="dpp:DICPUDRAFT_57975"/>
<dbReference type="FunFam" id="3.30.420.40:FF:000171">
    <property type="entry name" value="Heat shock 70 kDa protein 4"/>
    <property type="match status" value="2"/>
</dbReference>
<dbReference type="Proteomes" id="UP000001064">
    <property type="component" value="Unassembled WGS sequence"/>
</dbReference>
<dbReference type="STRING" id="5786.F0ZYG3"/>
<dbReference type="InterPro" id="IPR043129">
    <property type="entry name" value="ATPase_NBD"/>
</dbReference>
<evidence type="ECO:0000256" key="2">
    <source>
        <dbReference type="ARBA" id="ARBA00022840"/>
    </source>
</evidence>
<evidence type="ECO:0000313" key="5">
    <source>
        <dbReference type="Proteomes" id="UP000001064"/>
    </source>
</evidence>
<dbReference type="GO" id="GO:0000774">
    <property type="term" value="F:adenyl-nucleotide exchange factor activity"/>
    <property type="evidence" value="ECO:0000318"/>
    <property type="project" value="GO_Central"/>
</dbReference>
<dbReference type="SUPFAM" id="SSF100934">
    <property type="entry name" value="Heat shock protein 70kD (HSP70), C-terminal subdomain"/>
    <property type="match status" value="2"/>
</dbReference>
<feature type="compositionally biased region" description="Basic and acidic residues" evidence="3">
    <location>
        <begin position="758"/>
        <end position="784"/>
    </location>
</feature>
<dbReference type="Gene3D" id="2.60.34.10">
    <property type="entry name" value="Substrate Binding Domain Of DNAk, Chain A, domain 1"/>
    <property type="match status" value="1"/>
</dbReference>
<proteinExistence type="predicted"/>
<keyword evidence="1" id="KW-0547">Nucleotide-binding</keyword>
<dbReference type="GO" id="GO:0005829">
    <property type="term" value="C:cytosol"/>
    <property type="evidence" value="ECO:0000318"/>
    <property type="project" value="GO_Central"/>
</dbReference>
<dbReference type="RefSeq" id="XP_003292454.1">
    <property type="nucleotide sequence ID" value="XM_003292406.1"/>
</dbReference>
<dbReference type="InterPro" id="IPR013126">
    <property type="entry name" value="Hsp_70_fam"/>
</dbReference>
<protein>
    <submittedName>
        <fullName evidence="4">Uncharacterized protein</fullName>
    </submittedName>
</protein>
<dbReference type="OrthoDB" id="434160at2759"/>
<dbReference type="GO" id="GO:0005634">
    <property type="term" value="C:nucleus"/>
    <property type="evidence" value="ECO:0000318"/>
    <property type="project" value="GO_Central"/>
</dbReference>
<dbReference type="PANTHER" id="PTHR45639:SF4">
    <property type="entry name" value="HSC70CB, ISOFORM G"/>
    <property type="match status" value="1"/>
</dbReference>
<dbReference type="GeneID" id="10508254"/>
<dbReference type="eggNOG" id="KOG0103">
    <property type="taxonomic scope" value="Eukaryota"/>
</dbReference>
<evidence type="ECO:0000256" key="1">
    <source>
        <dbReference type="ARBA" id="ARBA00022741"/>
    </source>
</evidence>